<evidence type="ECO:0000259" key="3">
    <source>
        <dbReference type="Pfam" id="PF02517"/>
    </source>
</evidence>
<dbReference type="Proteomes" id="UP000070198">
    <property type="component" value="Unassembled WGS sequence"/>
</dbReference>
<protein>
    <submittedName>
        <fullName evidence="5">Abortive infection protein</fullName>
    </submittedName>
</protein>
<dbReference type="AlphaFoldDB" id="A0A139R6T6"/>
<feature type="transmembrane region" description="Helical" evidence="2">
    <location>
        <begin position="133"/>
        <end position="155"/>
    </location>
</feature>
<feature type="transmembrane region" description="Helical" evidence="2">
    <location>
        <begin position="238"/>
        <end position="262"/>
    </location>
</feature>
<dbReference type="GO" id="GO:0080120">
    <property type="term" value="P:CAAX-box protein maturation"/>
    <property type="evidence" value="ECO:0007669"/>
    <property type="project" value="UniProtKB-ARBA"/>
</dbReference>
<feature type="domain" description="CAAX prenyl protease 2/Lysostaphin resistance protein A-like" evidence="3">
    <location>
        <begin position="147"/>
        <end position="250"/>
    </location>
</feature>
<gene>
    <name evidence="4" type="ORF">SGADD02_01810</name>
    <name evidence="5" type="ORF">SGADD03_00179</name>
</gene>
<keyword evidence="2" id="KW-0472">Membrane</keyword>
<evidence type="ECO:0000256" key="2">
    <source>
        <dbReference type="SAM" id="Phobius"/>
    </source>
</evidence>
<feature type="transmembrane region" description="Helical" evidence="2">
    <location>
        <begin position="77"/>
        <end position="99"/>
    </location>
</feature>
<sequence length="295" mass="33021">MNKGYSRKEVQRYLLWTFALAWLMQIVVAIVYHMGNTLFVQLLLSIMMFTPLLGVLLTKHHLKGLGWKFQFKGNVKVFLITWFAPLLLTVLGAILYFMIFPKQFDLSGQYYAASYNGKEALAQLQAKGISYPLLVLINTFACITYAPVINAMLAIGEEVGWRGFLYPQLKAKYGKNKGRLLGGIIWGIWHWPIIGLIGYEYGTDYPGFPIVGMLVFCIFTVTSGVLCDWVYEKSKSIWFPAICHGAINAVTLLPLMVCVVNTGAMTLLGPALIGIVSGIPLLILAMLLFFKTKQN</sequence>
<evidence type="ECO:0000313" key="4">
    <source>
        <dbReference type="EMBL" id="KXT66008.1"/>
    </source>
</evidence>
<dbReference type="PANTHER" id="PTHR35797:SF1">
    <property type="entry name" value="PROTEASE"/>
    <property type="match status" value="1"/>
</dbReference>
<evidence type="ECO:0000313" key="5">
    <source>
        <dbReference type="EMBL" id="KXU10436.1"/>
    </source>
</evidence>
<feature type="transmembrane region" description="Helical" evidence="2">
    <location>
        <begin position="38"/>
        <end position="57"/>
    </location>
</feature>
<dbReference type="EMBL" id="LQOF01000359">
    <property type="protein sequence ID" value="KXT66008.1"/>
    <property type="molecule type" value="Genomic_DNA"/>
</dbReference>
<dbReference type="PANTHER" id="PTHR35797">
    <property type="entry name" value="PROTEASE-RELATED"/>
    <property type="match status" value="1"/>
</dbReference>
<feature type="transmembrane region" description="Helical" evidence="2">
    <location>
        <begin position="12"/>
        <end position="32"/>
    </location>
</feature>
<proteinExistence type="inferred from homology"/>
<reference evidence="6 7" key="1">
    <citation type="submission" date="2016-01" db="EMBL/GenBank/DDBJ databases">
        <title>Highly variable Streptococcus oralis are common among viridans streptococci isolated from primates.</title>
        <authorList>
            <person name="Denapaite D."/>
            <person name="Rieger M."/>
            <person name="Koendgen S."/>
            <person name="Brueckner R."/>
            <person name="Ochigava I."/>
            <person name="Kappeler P."/>
            <person name="Maetz-Rensing K."/>
            <person name="Leendertz F."/>
            <person name="Hakenbeck R."/>
        </authorList>
    </citation>
    <scope>NUCLEOTIDE SEQUENCE [LARGE SCALE GENOMIC DNA]</scope>
    <source>
        <strain evidence="4 6">DD02</strain>
        <strain evidence="5 7">DD03</strain>
    </source>
</reference>
<comment type="similarity">
    <text evidence="1">Belongs to the UPF0177 family.</text>
</comment>
<dbReference type="Pfam" id="PF02517">
    <property type="entry name" value="Rce1-like"/>
    <property type="match status" value="1"/>
</dbReference>
<evidence type="ECO:0000256" key="1">
    <source>
        <dbReference type="ARBA" id="ARBA00009067"/>
    </source>
</evidence>
<dbReference type="RefSeq" id="WP_061459085.1">
    <property type="nucleotide sequence ID" value="NZ_KQ968751.1"/>
</dbReference>
<dbReference type="Proteomes" id="UP000071927">
    <property type="component" value="Unassembled WGS sequence"/>
</dbReference>
<accession>A0A139R6T6</accession>
<name>A0A139R6T6_9STRE</name>
<feature type="transmembrane region" description="Helical" evidence="2">
    <location>
        <begin position="268"/>
        <end position="290"/>
    </location>
</feature>
<evidence type="ECO:0000313" key="7">
    <source>
        <dbReference type="Proteomes" id="UP000071927"/>
    </source>
</evidence>
<feature type="transmembrane region" description="Helical" evidence="2">
    <location>
        <begin position="180"/>
        <end position="201"/>
    </location>
</feature>
<organism evidence="5 7">
    <name type="scientific">Streptococcus gallolyticus</name>
    <dbReference type="NCBI Taxonomy" id="315405"/>
    <lineage>
        <taxon>Bacteria</taxon>
        <taxon>Bacillati</taxon>
        <taxon>Bacillota</taxon>
        <taxon>Bacilli</taxon>
        <taxon>Lactobacillales</taxon>
        <taxon>Streptococcaceae</taxon>
        <taxon>Streptococcus</taxon>
    </lineage>
</organism>
<dbReference type="GO" id="GO:0004175">
    <property type="term" value="F:endopeptidase activity"/>
    <property type="evidence" value="ECO:0007669"/>
    <property type="project" value="UniProtKB-ARBA"/>
</dbReference>
<dbReference type="PATRIC" id="fig|315405.11.peg.2113"/>
<dbReference type="InterPro" id="IPR003675">
    <property type="entry name" value="Rce1/LyrA-like_dom"/>
</dbReference>
<keyword evidence="2" id="KW-0812">Transmembrane</keyword>
<keyword evidence="2" id="KW-1133">Transmembrane helix</keyword>
<evidence type="ECO:0000313" key="6">
    <source>
        <dbReference type="Proteomes" id="UP000070198"/>
    </source>
</evidence>
<dbReference type="EMBL" id="LQXV01000061">
    <property type="protein sequence ID" value="KXU10436.1"/>
    <property type="molecule type" value="Genomic_DNA"/>
</dbReference>
<dbReference type="InterPro" id="IPR042150">
    <property type="entry name" value="MmRce1-like"/>
</dbReference>
<comment type="caution">
    <text evidence="5">The sequence shown here is derived from an EMBL/GenBank/DDBJ whole genome shotgun (WGS) entry which is preliminary data.</text>
</comment>
<feature type="transmembrane region" description="Helical" evidence="2">
    <location>
        <begin position="207"/>
        <end position="231"/>
    </location>
</feature>